<proteinExistence type="predicted"/>
<reference evidence="1" key="1">
    <citation type="submission" date="2021-02" db="EMBL/GenBank/DDBJ databases">
        <title>Rhodobacter shimadae sp. nov., an aerobic anoxygenic phototrophic bacterium isolated from a hot spring.</title>
        <authorList>
            <person name="Muramatsu S."/>
            <person name="Haruta S."/>
            <person name="Hirose S."/>
            <person name="Hanada S."/>
        </authorList>
    </citation>
    <scope>NUCLEOTIDE SEQUENCE</scope>
    <source>
        <strain evidence="1">N10</strain>
    </source>
</reference>
<name>A0A8G0ZWB6_9RHOB</name>
<dbReference type="EMBL" id="CP069370">
    <property type="protein sequence ID" value="QYZ70610.1"/>
    <property type="molecule type" value="Genomic_DNA"/>
</dbReference>
<evidence type="ECO:0000313" key="2">
    <source>
        <dbReference type="Proteomes" id="UP000826300"/>
    </source>
</evidence>
<accession>A0A8G0ZWB6</accession>
<sequence length="76" mass="8827">MTMLPAPITPDRWLVQLFTARTVARGGIVRRQVKDVERLVGRDNFLREVHRRGFRVVENAGHFVIFCNTDPVLLLR</sequence>
<keyword evidence="2" id="KW-1185">Reference proteome</keyword>
<dbReference type="KEGG" id="nsm:JO391_03565"/>
<keyword evidence="1" id="KW-0413">Isomerase</keyword>
<protein>
    <submittedName>
        <fullName evidence="1">N-(5'-phosphoribosyl)anthranilate isomerase</fullName>
    </submittedName>
</protein>
<dbReference type="AlphaFoldDB" id="A0A8G0ZWB6"/>
<evidence type="ECO:0000313" key="1">
    <source>
        <dbReference type="EMBL" id="QYZ70610.1"/>
    </source>
</evidence>
<dbReference type="GO" id="GO:0016853">
    <property type="term" value="F:isomerase activity"/>
    <property type="evidence" value="ECO:0007669"/>
    <property type="project" value="UniProtKB-KW"/>
</dbReference>
<dbReference type="Proteomes" id="UP000826300">
    <property type="component" value="Chromosome"/>
</dbReference>
<gene>
    <name evidence="1" type="ORF">JO391_03565</name>
</gene>
<dbReference type="RefSeq" id="WP_220662828.1">
    <property type="nucleotide sequence ID" value="NZ_CP069370.1"/>
</dbReference>
<organism evidence="1 2">
    <name type="scientific">Neotabrizicola shimadae</name>
    <dbReference type="NCBI Taxonomy" id="2807096"/>
    <lineage>
        <taxon>Bacteria</taxon>
        <taxon>Pseudomonadati</taxon>
        <taxon>Pseudomonadota</taxon>
        <taxon>Alphaproteobacteria</taxon>
        <taxon>Rhodobacterales</taxon>
        <taxon>Paracoccaceae</taxon>
        <taxon>Neotabrizicola</taxon>
    </lineage>
</organism>